<dbReference type="EMBL" id="JNAM01000010">
    <property type="protein sequence ID" value="KGF97604.1"/>
    <property type="molecule type" value="Genomic_DNA"/>
</dbReference>
<reference evidence="8" key="1">
    <citation type="journal article" date="2014" name="Sci. Data">
        <title>Genomes of diverse isolates of the marine cyanobacterium Prochlorococcus.</title>
        <authorList>
            <person name="Biller S."/>
            <person name="Berube P."/>
            <person name="Thompson J."/>
            <person name="Kelly L."/>
            <person name="Roggensack S."/>
            <person name="Awad L."/>
            <person name="Roache-Johnson K."/>
            <person name="Ding H."/>
            <person name="Giovannoni S.J."/>
            <person name="Moore L.R."/>
            <person name="Chisholm S.W."/>
        </authorList>
    </citation>
    <scope>NUCLEOTIDE SEQUENCE [LARGE SCALE GENOMIC DNA]</scope>
    <source>
        <strain evidence="8">MIT 9302</strain>
    </source>
</reference>
<evidence type="ECO:0000313" key="7">
    <source>
        <dbReference type="EMBL" id="KGF97604.1"/>
    </source>
</evidence>
<protein>
    <recommendedName>
        <fullName evidence="9">Phage major capsid protein</fullName>
    </recommendedName>
</protein>
<dbReference type="STRING" id="74545.EU96_1318"/>
<dbReference type="OrthoDB" id="1412at2"/>
<dbReference type="Pfam" id="PF04586">
    <property type="entry name" value="Peptidase_S78"/>
    <property type="match status" value="1"/>
</dbReference>
<proteinExistence type="predicted"/>
<evidence type="ECO:0000313" key="8">
    <source>
        <dbReference type="Proteomes" id="UP000030445"/>
    </source>
</evidence>
<comment type="caution">
    <text evidence="7">The sequence shown here is derived from an EMBL/GenBank/DDBJ whole genome shotgun (WGS) entry which is preliminary data.</text>
</comment>
<organism evidence="7 8">
    <name type="scientific">Prochlorococcus marinus str. MIT 9302</name>
    <dbReference type="NCBI Taxonomy" id="74545"/>
    <lineage>
        <taxon>Bacteria</taxon>
        <taxon>Bacillati</taxon>
        <taxon>Cyanobacteriota</taxon>
        <taxon>Cyanophyceae</taxon>
        <taxon>Synechococcales</taxon>
        <taxon>Prochlorococcaceae</taxon>
        <taxon>Prochlorococcus</taxon>
    </lineage>
</organism>
<dbReference type="GO" id="GO:0006508">
    <property type="term" value="P:proteolysis"/>
    <property type="evidence" value="ECO:0007669"/>
    <property type="project" value="UniProtKB-KW"/>
</dbReference>
<dbReference type="eggNOG" id="COG3740">
    <property type="taxonomic scope" value="Bacteria"/>
</dbReference>
<comment type="subcellular location">
    <subcellularLocation>
        <location evidence="1">Virion</location>
    </subcellularLocation>
</comment>
<dbReference type="SUPFAM" id="SSF56563">
    <property type="entry name" value="Major capsid protein gp5"/>
    <property type="match status" value="1"/>
</dbReference>
<sequence length="540" mass="58779">METVEEITLQRRYLSLVDETEEDQADTLKFSFSSEKPVSRYAFDEVLDHSEDSVDMTRLNAGAPLLFNHNPDKPIGVVQRAWLDNRKGYARIKWGTSQLAEEIRRDVENGILKSISVGYRIEEADTEEKYGVVRATSWTPYELSVVTIPADHSIGIGRSIVQQETKKTPKKEVKKMTQAISTINDGWSEYERESRNFSIVRALQASVSGNWSNAGLEREVQQELSRANGRESQGIFVPDNGWATRDYTKGSSTQGQKLVGVDHLADRFIDVLRARLVTAEMGATFLPGLVSDVSIPRRTAGGTAYFVAEGSNVTESTGTFDSISMSPKVMGAFSQFSYLMQLQATPEIEELIRQDFVALLAQKLDQVAINGGGSNEPSGILQTSGIGSVVIGSNGGAITLDKMLDLKQTVAVDNADIPTAGFLTNTKVENALSKLKDGNSAYLLNPYGTEIGQQQFAGRSLMISNNVPSNLTKGSSSGVCSAAIYGNFSDLLIGLFGTLELLVDPYTQFQSGGVGIRALQGVDVKVRHPESFGAILDITT</sequence>
<evidence type="ECO:0000259" key="6">
    <source>
        <dbReference type="Pfam" id="PF05065"/>
    </source>
</evidence>
<evidence type="ECO:0000256" key="2">
    <source>
        <dbReference type="ARBA" id="ARBA00022612"/>
    </source>
</evidence>
<evidence type="ECO:0000256" key="1">
    <source>
        <dbReference type="ARBA" id="ARBA00004328"/>
    </source>
</evidence>
<dbReference type="Proteomes" id="UP000030445">
    <property type="component" value="Unassembled WGS sequence"/>
</dbReference>
<evidence type="ECO:0008006" key="9">
    <source>
        <dbReference type="Google" id="ProtNLM"/>
    </source>
</evidence>
<evidence type="ECO:0000256" key="4">
    <source>
        <dbReference type="ARBA" id="ARBA00022801"/>
    </source>
</evidence>
<dbReference type="InterPro" id="IPR054612">
    <property type="entry name" value="Phage_capsid-like_C"/>
</dbReference>
<dbReference type="NCBIfam" id="TIGR01554">
    <property type="entry name" value="major_cap_HK97"/>
    <property type="match status" value="1"/>
</dbReference>
<feature type="domain" description="Prohead serine protease" evidence="5">
    <location>
        <begin position="37"/>
        <end position="153"/>
    </location>
</feature>
<accession>A0A0A2AAT2</accession>
<dbReference type="InterPro" id="IPR024455">
    <property type="entry name" value="Phage_capsid"/>
</dbReference>
<keyword evidence="4" id="KW-0378">Hydrolase</keyword>
<evidence type="ECO:0000259" key="5">
    <source>
        <dbReference type="Pfam" id="PF04586"/>
    </source>
</evidence>
<dbReference type="InterPro" id="IPR054613">
    <property type="entry name" value="Peptidase_S78_dom"/>
</dbReference>
<dbReference type="Gene3D" id="3.30.2400.10">
    <property type="entry name" value="Major capsid protein gp5"/>
    <property type="match status" value="1"/>
</dbReference>
<keyword evidence="2" id="KW-1188">Viral release from host cell</keyword>
<name>A0A0A2AAT2_PROMR</name>
<dbReference type="eggNOG" id="COG4653">
    <property type="taxonomic scope" value="Bacteria"/>
</dbReference>
<dbReference type="AlphaFoldDB" id="A0A0A2AAT2"/>
<dbReference type="RefSeq" id="WP_032526953.1">
    <property type="nucleotide sequence ID" value="NZ_CP138951.1"/>
</dbReference>
<evidence type="ECO:0000256" key="3">
    <source>
        <dbReference type="ARBA" id="ARBA00022670"/>
    </source>
</evidence>
<dbReference type="GO" id="GO:0008233">
    <property type="term" value="F:peptidase activity"/>
    <property type="evidence" value="ECO:0007669"/>
    <property type="project" value="UniProtKB-KW"/>
</dbReference>
<dbReference type="Pfam" id="PF05065">
    <property type="entry name" value="Phage_capsid"/>
    <property type="match status" value="1"/>
</dbReference>
<gene>
    <name evidence="7" type="ORF">EU96_1318</name>
</gene>
<feature type="domain" description="Phage capsid-like C-terminal" evidence="6">
    <location>
        <begin position="263"/>
        <end position="532"/>
    </location>
</feature>
<keyword evidence="3" id="KW-0645">Protease</keyword>